<name>A0A7V4TZV8_CALAY</name>
<proteinExistence type="predicted"/>
<evidence type="ECO:0000313" key="1">
    <source>
        <dbReference type="EMBL" id="HGY55298.1"/>
    </source>
</evidence>
<dbReference type="Proteomes" id="UP000885779">
    <property type="component" value="Unassembled WGS sequence"/>
</dbReference>
<accession>A0A7V4TZV8</accession>
<sequence length="179" mass="20575">MKTILLHSLFLLVFVALLLEGCVNPFAPALTEAGGSHELILSEQDTPEGVFVNFSYSYNFKDSLVYSDLLDSTFLFISKNYATTPVTDLTWGRDVDIKTTVGLFRHFQTLNLKWEATIFERFLGTDSSRKEIKKRFQLTFDGGQEIPTINGDALFILKKKTRNKKPFWQITRWEDLSTF</sequence>
<gene>
    <name evidence="1" type="ORF">ENK44_06345</name>
</gene>
<protein>
    <submittedName>
        <fullName evidence="1">Uncharacterized protein</fullName>
    </submittedName>
</protein>
<dbReference type="AlphaFoldDB" id="A0A7V4TZV8"/>
<reference evidence="1" key="1">
    <citation type="journal article" date="2020" name="mSystems">
        <title>Genome- and Community-Level Interaction Insights into Carbon Utilization and Element Cycling Functions of Hydrothermarchaeota in Hydrothermal Sediment.</title>
        <authorList>
            <person name="Zhou Z."/>
            <person name="Liu Y."/>
            <person name="Xu W."/>
            <person name="Pan J."/>
            <person name="Luo Z.H."/>
            <person name="Li M."/>
        </authorList>
    </citation>
    <scope>NUCLEOTIDE SEQUENCE [LARGE SCALE GENOMIC DNA]</scope>
    <source>
        <strain evidence="1">HyVt-577</strain>
    </source>
</reference>
<comment type="caution">
    <text evidence="1">The sequence shown here is derived from an EMBL/GenBank/DDBJ whole genome shotgun (WGS) entry which is preliminary data.</text>
</comment>
<dbReference type="EMBL" id="DRQG01000060">
    <property type="protein sequence ID" value="HGY55298.1"/>
    <property type="molecule type" value="Genomic_DNA"/>
</dbReference>
<organism evidence="1">
    <name type="scientific">Caldithrix abyssi</name>
    <dbReference type="NCBI Taxonomy" id="187145"/>
    <lineage>
        <taxon>Bacteria</taxon>
        <taxon>Pseudomonadati</taxon>
        <taxon>Calditrichota</taxon>
        <taxon>Calditrichia</taxon>
        <taxon>Calditrichales</taxon>
        <taxon>Calditrichaceae</taxon>
        <taxon>Caldithrix</taxon>
    </lineage>
</organism>